<dbReference type="OrthoDB" id="1424680at2759"/>
<accession>A0A7J6UU55</accession>
<dbReference type="GO" id="GO:0042372">
    <property type="term" value="P:phylloquinone biosynthetic process"/>
    <property type="evidence" value="ECO:0007669"/>
    <property type="project" value="TreeGrafter"/>
</dbReference>
<dbReference type="AlphaFoldDB" id="A0A7J6UU55"/>
<feature type="domain" description="Chorismate-utilising enzyme C-terminal" evidence="1">
    <location>
        <begin position="3"/>
        <end position="67"/>
    </location>
</feature>
<dbReference type="InterPro" id="IPR044250">
    <property type="entry name" value="MenF-like"/>
</dbReference>
<dbReference type="InterPro" id="IPR005801">
    <property type="entry name" value="ADC_synthase"/>
</dbReference>
<dbReference type="Proteomes" id="UP000554482">
    <property type="component" value="Unassembled WGS sequence"/>
</dbReference>
<evidence type="ECO:0000313" key="3">
    <source>
        <dbReference type="Proteomes" id="UP000554482"/>
    </source>
</evidence>
<dbReference type="SUPFAM" id="SSF56322">
    <property type="entry name" value="ADC synthase"/>
    <property type="match status" value="1"/>
</dbReference>
<dbReference type="Gene3D" id="3.60.120.10">
    <property type="entry name" value="Anthranilate synthase"/>
    <property type="match status" value="1"/>
</dbReference>
<dbReference type="GO" id="GO:0008909">
    <property type="term" value="F:isochorismate synthase activity"/>
    <property type="evidence" value="ECO:0007669"/>
    <property type="project" value="InterPro"/>
</dbReference>
<dbReference type="PANTHER" id="PTHR47253:SF4">
    <property type="entry name" value="ISOCHORISMATE SYNTHASE 2, CHLOROPLASTIC"/>
    <property type="match status" value="1"/>
</dbReference>
<name>A0A7J6UU55_THATH</name>
<reference evidence="2 3" key="1">
    <citation type="submission" date="2020-06" db="EMBL/GenBank/DDBJ databases">
        <title>Transcriptomic and genomic resources for Thalictrum thalictroides and T. hernandezii: Facilitating candidate gene discovery in an emerging model plant lineage.</title>
        <authorList>
            <person name="Arias T."/>
            <person name="Riano-Pachon D.M."/>
            <person name="Di Stilio V.S."/>
        </authorList>
    </citation>
    <scope>NUCLEOTIDE SEQUENCE [LARGE SCALE GENOMIC DNA]</scope>
    <source>
        <strain evidence="3">cv. WT478/WT964</strain>
        <tissue evidence="2">Leaves</tissue>
    </source>
</reference>
<organism evidence="2 3">
    <name type="scientific">Thalictrum thalictroides</name>
    <name type="common">Rue-anemone</name>
    <name type="synonym">Anemone thalictroides</name>
    <dbReference type="NCBI Taxonomy" id="46969"/>
    <lineage>
        <taxon>Eukaryota</taxon>
        <taxon>Viridiplantae</taxon>
        <taxon>Streptophyta</taxon>
        <taxon>Embryophyta</taxon>
        <taxon>Tracheophyta</taxon>
        <taxon>Spermatophyta</taxon>
        <taxon>Magnoliopsida</taxon>
        <taxon>Ranunculales</taxon>
        <taxon>Ranunculaceae</taxon>
        <taxon>Thalictroideae</taxon>
        <taxon>Thalictrum</taxon>
    </lineage>
</organism>
<dbReference type="GO" id="GO:0009536">
    <property type="term" value="C:plastid"/>
    <property type="evidence" value="ECO:0007669"/>
    <property type="project" value="TreeGrafter"/>
</dbReference>
<keyword evidence="3" id="KW-1185">Reference proteome</keyword>
<dbReference type="EMBL" id="JABWDY010043172">
    <property type="protein sequence ID" value="KAF5176133.1"/>
    <property type="molecule type" value="Genomic_DNA"/>
</dbReference>
<evidence type="ECO:0000313" key="2">
    <source>
        <dbReference type="EMBL" id="KAF5176133.1"/>
    </source>
</evidence>
<evidence type="ECO:0000259" key="1">
    <source>
        <dbReference type="Pfam" id="PF00425"/>
    </source>
</evidence>
<dbReference type="InterPro" id="IPR015890">
    <property type="entry name" value="Chorismate_C"/>
</dbReference>
<sequence length="77" mass="8916">MQDICNLVLVEPKKEIRKLPRVQHLYAQLSGKLKNEDDEFEILSSLHPSPVVCGFPTEVARQFIEETSRLSPFFLLF</sequence>
<proteinExistence type="predicted"/>
<dbReference type="Pfam" id="PF00425">
    <property type="entry name" value="Chorismate_bind"/>
    <property type="match status" value="1"/>
</dbReference>
<protein>
    <submittedName>
        <fullName evidence="2">Isochorismate synthase 2 protein</fullName>
    </submittedName>
</protein>
<dbReference type="PANTHER" id="PTHR47253">
    <property type="match status" value="1"/>
</dbReference>
<comment type="caution">
    <text evidence="2">The sequence shown here is derived from an EMBL/GenBank/DDBJ whole genome shotgun (WGS) entry which is preliminary data.</text>
</comment>
<gene>
    <name evidence="2" type="ORF">FRX31_034280</name>
</gene>